<evidence type="ECO:0000313" key="5">
    <source>
        <dbReference type="Proteomes" id="UP000789375"/>
    </source>
</evidence>
<dbReference type="AlphaFoldDB" id="A0A9N8WMN2"/>
<dbReference type="InterPro" id="IPR036361">
    <property type="entry name" value="SAP_dom_sf"/>
</dbReference>
<evidence type="ECO:0000256" key="1">
    <source>
        <dbReference type="SAM" id="MobiDB-lite"/>
    </source>
</evidence>
<protein>
    <submittedName>
        <fullName evidence="4">11396_t:CDS:1</fullName>
    </submittedName>
</protein>
<dbReference type="EMBL" id="CAJVPP010000570">
    <property type="protein sequence ID" value="CAG8494270.1"/>
    <property type="molecule type" value="Genomic_DNA"/>
</dbReference>
<keyword evidence="2" id="KW-1133">Transmembrane helix</keyword>
<reference evidence="4" key="1">
    <citation type="submission" date="2021-06" db="EMBL/GenBank/DDBJ databases">
        <authorList>
            <person name="Kallberg Y."/>
            <person name="Tangrot J."/>
            <person name="Rosling A."/>
        </authorList>
    </citation>
    <scope>NUCLEOTIDE SEQUENCE</scope>
    <source>
        <strain evidence="4">87-6 pot B 2015</strain>
    </source>
</reference>
<dbReference type="PROSITE" id="PS50800">
    <property type="entry name" value="SAP"/>
    <property type="match status" value="1"/>
</dbReference>
<feature type="transmembrane region" description="Helical" evidence="2">
    <location>
        <begin position="28"/>
        <end position="48"/>
    </location>
</feature>
<feature type="domain" description="SAP" evidence="3">
    <location>
        <begin position="48"/>
        <end position="82"/>
    </location>
</feature>
<feature type="compositionally biased region" description="Low complexity" evidence="1">
    <location>
        <begin position="200"/>
        <end position="209"/>
    </location>
</feature>
<keyword evidence="2" id="KW-0812">Transmembrane</keyword>
<dbReference type="Gene3D" id="1.10.720.30">
    <property type="entry name" value="SAP domain"/>
    <property type="match status" value="1"/>
</dbReference>
<name>A0A9N8WMN2_FUNMO</name>
<dbReference type="SMART" id="SM00513">
    <property type="entry name" value="SAP"/>
    <property type="match status" value="1"/>
</dbReference>
<dbReference type="Pfam" id="PF02037">
    <property type="entry name" value="SAP"/>
    <property type="match status" value="1"/>
</dbReference>
<sequence>MGIARDSRHYWAFYRPPRCLNDQGFLDILPVFGIALLLEFIMNLYTIYTNKKVPELRDMCAARKLITHGNKTTLIERLMKSDNHVKIEENEMQLDVATSETGPSHETLSNVKYEYEPTLDAMATEEIPPSEELALPQQPLEQDIPTNVDMPIEYSESINPVAKQQQQQKQINHPPVSSSLPTSTTSPALTHPDISSSSTNNNLKQNRNNLSQPFEPSAELSPTYQRDEPQWIPYSYDLLLEIVQGSLTHRDGEIPLWLKDSYDTTFGTSYFGEPECTRNPGIPVEDLFLNGF</sequence>
<keyword evidence="2" id="KW-0472">Membrane</keyword>
<feature type="compositionally biased region" description="Polar residues" evidence="1">
    <location>
        <begin position="210"/>
        <end position="224"/>
    </location>
</feature>
<accession>A0A9N8WMN2</accession>
<comment type="caution">
    <text evidence="4">The sequence shown here is derived from an EMBL/GenBank/DDBJ whole genome shotgun (WGS) entry which is preliminary data.</text>
</comment>
<evidence type="ECO:0000313" key="4">
    <source>
        <dbReference type="EMBL" id="CAG8494270.1"/>
    </source>
</evidence>
<evidence type="ECO:0000256" key="2">
    <source>
        <dbReference type="SAM" id="Phobius"/>
    </source>
</evidence>
<dbReference type="Proteomes" id="UP000789375">
    <property type="component" value="Unassembled WGS sequence"/>
</dbReference>
<dbReference type="InterPro" id="IPR003034">
    <property type="entry name" value="SAP_dom"/>
</dbReference>
<organism evidence="4 5">
    <name type="scientific">Funneliformis mosseae</name>
    <name type="common">Endomycorrhizal fungus</name>
    <name type="synonym">Glomus mosseae</name>
    <dbReference type="NCBI Taxonomy" id="27381"/>
    <lineage>
        <taxon>Eukaryota</taxon>
        <taxon>Fungi</taxon>
        <taxon>Fungi incertae sedis</taxon>
        <taxon>Mucoromycota</taxon>
        <taxon>Glomeromycotina</taxon>
        <taxon>Glomeromycetes</taxon>
        <taxon>Glomerales</taxon>
        <taxon>Glomeraceae</taxon>
        <taxon>Funneliformis</taxon>
    </lineage>
</organism>
<keyword evidence="5" id="KW-1185">Reference proteome</keyword>
<gene>
    <name evidence="4" type="ORF">FMOSSE_LOCUS3696</name>
</gene>
<feature type="region of interest" description="Disordered" evidence="1">
    <location>
        <begin position="160"/>
        <end position="224"/>
    </location>
</feature>
<dbReference type="SUPFAM" id="SSF68906">
    <property type="entry name" value="SAP domain"/>
    <property type="match status" value="1"/>
</dbReference>
<feature type="compositionally biased region" description="Low complexity" evidence="1">
    <location>
        <begin position="163"/>
        <end position="192"/>
    </location>
</feature>
<evidence type="ECO:0000259" key="3">
    <source>
        <dbReference type="PROSITE" id="PS50800"/>
    </source>
</evidence>
<proteinExistence type="predicted"/>